<sequence>MKPGAFQIAEGTIEINQGRDRCELVVKNTGSRSIQVGSHFHFAEVNGALSFDREKAIGMRLDIPSGTAVRMEPGEEKKVGLVTFGGRRTVYGLNGMSEGFMDERGKEKTIKKLTEAGWITEEVLS</sequence>
<evidence type="ECO:0000313" key="4">
    <source>
        <dbReference type="EMBL" id="MDN4071876.1"/>
    </source>
</evidence>
<dbReference type="CDD" id="cd00407">
    <property type="entry name" value="Urease_beta"/>
    <property type="match status" value="1"/>
</dbReference>
<dbReference type="EC" id="3.5.1.5" evidence="3"/>
<proteinExistence type="inferred from homology"/>
<keyword evidence="5" id="KW-1185">Reference proteome</keyword>
<comment type="caution">
    <text evidence="4">The sequence shown here is derived from an EMBL/GenBank/DDBJ whole genome shotgun (WGS) entry which is preliminary data.</text>
</comment>
<comment type="similarity">
    <text evidence="3">Belongs to the urease beta subunit family.</text>
</comment>
<comment type="pathway">
    <text evidence="3">Nitrogen metabolism; urea degradation; CO(2) and NH(3) from urea (urease route): step 1/1.</text>
</comment>
<dbReference type="RefSeq" id="WP_290398029.1">
    <property type="nucleotide sequence ID" value="NZ_JAUHLN010000001.1"/>
</dbReference>
<dbReference type="InterPro" id="IPR002019">
    <property type="entry name" value="Urease_beta-like"/>
</dbReference>
<gene>
    <name evidence="3 4" type="primary">ureB</name>
    <name evidence="4" type="ORF">QYF49_02380</name>
</gene>
<dbReference type="InterPro" id="IPR036461">
    <property type="entry name" value="Urease_betasu_sf"/>
</dbReference>
<dbReference type="HAMAP" id="MF_01954">
    <property type="entry name" value="Urease_beta"/>
    <property type="match status" value="1"/>
</dbReference>
<dbReference type="Pfam" id="PF00699">
    <property type="entry name" value="Urease_beta"/>
    <property type="match status" value="1"/>
</dbReference>
<dbReference type="EMBL" id="JAUHLN010000001">
    <property type="protein sequence ID" value="MDN4071876.1"/>
    <property type="molecule type" value="Genomic_DNA"/>
</dbReference>
<keyword evidence="3" id="KW-0963">Cytoplasm</keyword>
<dbReference type="NCBIfam" id="NF009682">
    <property type="entry name" value="PRK13203.1"/>
    <property type="match status" value="1"/>
</dbReference>
<name>A0ABT8E1X1_9BACL</name>
<comment type="catalytic activity">
    <reaction evidence="2 3">
        <text>urea + 2 H2O + H(+) = hydrogencarbonate + 2 NH4(+)</text>
        <dbReference type="Rhea" id="RHEA:20557"/>
        <dbReference type="ChEBI" id="CHEBI:15377"/>
        <dbReference type="ChEBI" id="CHEBI:15378"/>
        <dbReference type="ChEBI" id="CHEBI:16199"/>
        <dbReference type="ChEBI" id="CHEBI:17544"/>
        <dbReference type="ChEBI" id="CHEBI:28938"/>
        <dbReference type="EC" id="3.5.1.5"/>
    </reaction>
</comment>
<dbReference type="PANTHER" id="PTHR33569">
    <property type="entry name" value="UREASE"/>
    <property type="match status" value="1"/>
</dbReference>
<reference evidence="4" key="1">
    <citation type="submission" date="2023-06" db="EMBL/GenBank/DDBJ databases">
        <title>Draft Genome Sequences of Representative Paenibacillus Polymyxa, Bacillus cereus, Fictibacillus sp., and Brevibacillus agri Strains Isolated from Amazonian Dark Earth.</title>
        <authorList>
            <person name="Pellegrinetti T.A."/>
            <person name="Cunha I.C.M."/>
            <person name="Chaves M.G."/>
            <person name="Freitas A.S."/>
            <person name="Silva A.V.R."/>
            <person name="Tsai S.M."/>
            <person name="Mendes L.W."/>
        </authorList>
    </citation>
    <scope>NUCLEOTIDE SEQUENCE</scope>
    <source>
        <strain evidence="4">CENA-BCM004</strain>
    </source>
</reference>
<organism evidence="4 5">
    <name type="scientific">Fictibacillus terranigra</name>
    <dbReference type="NCBI Taxonomy" id="3058424"/>
    <lineage>
        <taxon>Bacteria</taxon>
        <taxon>Bacillati</taxon>
        <taxon>Bacillota</taxon>
        <taxon>Bacilli</taxon>
        <taxon>Bacillales</taxon>
        <taxon>Fictibacillaceae</taxon>
        <taxon>Fictibacillus</taxon>
    </lineage>
</organism>
<comment type="subcellular location">
    <subcellularLocation>
        <location evidence="3">Cytoplasm</location>
    </subcellularLocation>
</comment>
<protein>
    <recommendedName>
        <fullName evidence="3">Urease subunit beta</fullName>
        <ecNumber evidence="3">3.5.1.5</ecNumber>
    </recommendedName>
    <alternativeName>
        <fullName evidence="3">Urea amidohydrolase subunit beta</fullName>
    </alternativeName>
</protein>
<dbReference type="SUPFAM" id="SSF51278">
    <property type="entry name" value="Urease, beta-subunit"/>
    <property type="match status" value="1"/>
</dbReference>
<evidence type="ECO:0000256" key="3">
    <source>
        <dbReference type="HAMAP-Rule" id="MF_01954"/>
    </source>
</evidence>
<accession>A0ABT8E1X1</accession>
<dbReference type="PANTHER" id="PTHR33569:SF1">
    <property type="entry name" value="UREASE"/>
    <property type="match status" value="1"/>
</dbReference>
<dbReference type="InterPro" id="IPR050069">
    <property type="entry name" value="Urease_subunit"/>
</dbReference>
<keyword evidence="1 3" id="KW-0378">Hydrolase</keyword>
<dbReference type="Proteomes" id="UP001168694">
    <property type="component" value="Unassembled WGS sequence"/>
</dbReference>
<evidence type="ECO:0000256" key="2">
    <source>
        <dbReference type="ARBA" id="ARBA00047778"/>
    </source>
</evidence>
<dbReference type="Gene3D" id="2.10.150.10">
    <property type="entry name" value="Urease, beta subunit"/>
    <property type="match status" value="1"/>
</dbReference>
<evidence type="ECO:0000256" key="1">
    <source>
        <dbReference type="ARBA" id="ARBA00022801"/>
    </source>
</evidence>
<dbReference type="NCBIfam" id="TIGR00192">
    <property type="entry name" value="urease_beta"/>
    <property type="match status" value="1"/>
</dbReference>
<comment type="subunit">
    <text evidence="3">Heterotrimer of UreA (gamma), UreB (beta) and UreC (alpha) subunits. Three heterotrimers associate to form the active enzyme.</text>
</comment>
<dbReference type="GO" id="GO:0009039">
    <property type="term" value="F:urease activity"/>
    <property type="evidence" value="ECO:0007669"/>
    <property type="project" value="UniProtKB-EC"/>
</dbReference>
<evidence type="ECO:0000313" key="5">
    <source>
        <dbReference type="Proteomes" id="UP001168694"/>
    </source>
</evidence>